<reference evidence="19" key="1">
    <citation type="journal article" date="2019" name="Int. J. Syst. Evol. Microbiol.">
        <title>The Global Catalogue of Microorganisms (GCM) 10K type strain sequencing project: providing services to taxonomists for standard genome sequencing and annotation.</title>
        <authorList>
            <consortium name="The Broad Institute Genomics Platform"/>
            <consortium name="The Broad Institute Genome Sequencing Center for Infectious Disease"/>
            <person name="Wu L."/>
            <person name="Ma J."/>
        </authorList>
    </citation>
    <scope>NUCLEOTIDE SEQUENCE [LARGE SCALE GENOMIC DNA]</scope>
    <source>
        <strain evidence="19">WYCCWR 12678</strain>
    </source>
</reference>
<evidence type="ECO:0000256" key="9">
    <source>
        <dbReference type="ARBA" id="ARBA00022605"/>
    </source>
</evidence>
<comment type="catalytic activity">
    <reaction evidence="1 16">
        <text>1-(5-phospho-beta-D-ribosyl)-ATP + diphosphate = 5-phospho-alpha-D-ribose 1-diphosphate + ATP</text>
        <dbReference type="Rhea" id="RHEA:18473"/>
        <dbReference type="ChEBI" id="CHEBI:30616"/>
        <dbReference type="ChEBI" id="CHEBI:33019"/>
        <dbReference type="ChEBI" id="CHEBI:58017"/>
        <dbReference type="ChEBI" id="CHEBI:73183"/>
        <dbReference type="EC" id="2.4.2.17"/>
    </reaction>
</comment>
<dbReference type="HAMAP" id="MF_01018">
    <property type="entry name" value="HisG_Short"/>
    <property type="match status" value="1"/>
</dbReference>
<evidence type="ECO:0000256" key="1">
    <source>
        <dbReference type="ARBA" id="ARBA00000915"/>
    </source>
</evidence>
<feature type="domain" description="ATP phosphoribosyltransferase catalytic" evidence="17">
    <location>
        <begin position="58"/>
        <end position="207"/>
    </location>
</feature>
<dbReference type="Pfam" id="PF01634">
    <property type="entry name" value="HisG"/>
    <property type="match status" value="1"/>
</dbReference>
<accession>A0ABV9Q2A8</accession>
<protein>
    <recommendedName>
        <fullName evidence="7 16">ATP phosphoribosyltransferase</fullName>
        <shortName evidence="16">ATP-PRT</shortName>
        <shortName evidence="16">ATP-PRTase</shortName>
        <ecNumber evidence="6 16">2.4.2.17</ecNumber>
    </recommendedName>
</protein>
<evidence type="ECO:0000313" key="19">
    <source>
        <dbReference type="Proteomes" id="UP001596002"/>
    </source>
</evidence>
<evidence type="ECO:0000313" key="18">
    <source>
        <dbReference type="EMBL" id="MFC4768336.1"/>
    </source>
</evidence>
<evidence type="ECO:0000256" key="12">
    <source>
        <dbReference type="ARBA" id="ARBA00022741"/>
    </source>
</evidence>
<comment type="subunit">
    <text evidence="5 16">Heteromultimer composed of HisG and HisZ subunits.</text>
</comment>
<organism evidence="18 19">
    <name type="scientific">Effusibacillus consociatus</name>
    <dbReference type="NCBI Taxonomy" id="1117041"/>
    <lineage>
        <taxon>Bacteria</taxon>
        <taxon>Bacillati</taxon>
        <taxon>Bacillota</taxon>
        <taxon>Bacilli</taxon>
        <taxon>Bacillales</taxon>
        <taxon>Alicyclobacillaceae</taxon>
        <taxon>Effusibacillus</taxon>
    </lineage>
</organism>
<dbReference type="EMBL" id="JBHSHC010000099">
    <property type="protein sequence ID" value="MFC4768336.1"/>
    <property type="molecule type" value="Genomic_DNA"/>
</dbReference>
<dbReference type="Proteomes" id="UP001596002">
    <property type="component" value="Unassembled WGS sequence"/>
</dbReference>
<evidence type="ECO:0000256" key="11">
    <source>
        <dbReference type="ARBA" id="ARBA00022679"/>
    </source>
</evidence>
<proteinExistence type="inferred from homology"/>
<name>A0ABV9Q2A8_9BACL</name>
<evidence type="ECO:0000256" key="8">
    <source>
        <dbReference type="ARBA" id="ARBA00022490"/>
    </source>
</evidence>
<evidence type="ECO:0000256" key="6">
    <source>
        <dbReference type="ARBA" id="ARBA00011946"/>
    </source>
</evidence>
<comment type="domain">
    <text evidence="16">Lacks the C-terminal regulatory region which is replaced by HisZ.</text>
</comment>
<evidence type="ECO:0000256" key="5">
    <source>
        <dbReference type="ARBA" id="ARBA00011496"/>
    </source>
</evidence>
<comment type="function">
    <text evidence="15 16">Catalyzes the condensation of ATP and 5-phosphoribose 1-diphosphate to form N'-(5'-phosphoribosyl)-ATP (PR-ATP). Has a crucial role in the pathway because the rate of histidine biosynthesis seems to be controlled primarily by regulation of HisG enzymatic activity.</text>
</comment>
<dbReference type="NCBIfam" id="TIGR00070">
    <property type="entry name" value="hisG"/>
    <property type="match status" value="1"/>
</dbReference>
<keyword evidence="12 16" id="KW-0547">Nucleotide-binding</keyword>
<sequence>MTPTDGQQLTVALSKGRIMKDTLRLLQQAGIPVPEDIEESRKLILESSDRTVRYILSKPVDVPTYVEYGVADVGIVGKDVLLEAERDLYELLDLGIGRCRMCVCGLPGTKGGMVSRVASKYPRIATNHFRNQGQQVEVIFLNGSVELAPLIGLADGIVDLVETGRTLAENGLVIQEEIAQITTRVVANRMSFRLKSEQIDNFVTGLRQVTEQKVQAILGRGEQV</sequence>
<evidence type="ECO:0000256" key="13">
    <source>
        <dbReference type="ARBA" id="ARBA00022840"/>
    </source>
</evidence>
<keyword evidence="14 16" id="KW-0368">Histidine biosynthesis</keyword>
<evidence type="ECO:0000256" key="2">
    <source>
        <dbReference type="ARBA" id="ARBA00004496"/>
    </source>
</evidence>
<dbReference type="EC" id="2.4.2.17" evidence="6 16"/>
<evidence type="ECO:0000256" key="14">
    <source>
        <dbReference type="ARBA" id="ARBA00023102"/>
    </source>
</evidence>
<keyword evidence="13 16" id="KW-0067">ATP-binding</keyword>
<evidence type="ECO:0000256" key="15">
    <source>
        <dbReference type="ARBA" id="ARBA00024861"/>
    </source>
</evidence>
<evidence type="ECO:0000259" key="17">
    <source>
        <dbReference type="Pfam" id="PF01634"/>
    </source>
</evidence>
<evidence type="ECO:0000256" key="7">
    <source>
        <dbReference type="ARBA" id="ARBA00020998"/>
    </source>
</evidence>
<dbReference type="GO" id="GO:0003879">
    <property type="term" value="F:ATP phosphoribosyltransferase activity"/>
    <property type="evidence" value="ECO:0007669"/>
    <property type="project" value="UniProtKB-EC"/>
</dbReference>
<keyword evidence="11 16" id="KW-0808">Transferase</keyword>
<dbReference type="PROSITE" id="PS01316">
    <property type="entry name" value="ATP_P_PHORIBOSYLTR"/>
    <property type="match status" value="1"/>
</dbReference>
<dbReference type="SUPFAM" id="SSF53850">
    <property type="entry name" value="Periplasmic binding protein-like II"/>
    <property type="match status" value="1"/>
</dbReference>
<comment type="subcellular location">
    <subcellularLocation>
        <location evidence="2 16">Cytoplasm</location>
    </subcellularLocation>
</comment>
<keyword evidence="10 16" id="KW-0328">Glycosyltransferase</keyword>
<dbReference type="InterPro" id="IPR018198">
    <property type="entry name" value="ATP_PRibTrfase_CS"/>
</dbReference>
<dbReference type="PANTHER" id="PTHR21403:SF8">
    <property type="entry name" value="ATP PHOSPHORIBOSYLTRANSFERASE"/>
    <property type="match status" value="1"/>
</dbReference>
<evidence type="ECO:0000256" key="16">
    <source>
        <dbReference type="HAMAP-Rule" id="MF_01018"/>
    </source>
</evidence>
<evidence type="ECO:0000256" key="3">
    <source>
        <dbReference type="ARBA" id="ARBA00004667"/>
    </source>
</evidence>
<comment type="caution">
    <text evidence="18">The sequence shown here is derived from an EMBL/GenBank/DDBJ whole genome shotgun (WGS) entry which is preliminary data.</text>
</comment>
<keyword evidence="9 16" id="KW-0028">Amino-acid biosynthesis</keyword>
<evidence type="ECO:0000256" key="10">
    <source>
        <dbReference type="ARBA" id="ARBA00022676"/>
    </source>
</evidence>
<keyword evidence="19" id="KW-1185">Reference proteome</keyword>
<dbReference type="RefSeq" id="WP_380026290.1">
    <property type="nucleotide sequence ID" value="NZ_JBHSHC010000099.1"/>
</dbReference>
<gene>
    <name evidence="16 18" type="primary">hisG</name>
    <name evidence="18" type="ORF">ACFO8Q_13360</name>
</gene>
<dbReference type="CDD" id="cd13595">
    <property type="entry name" value="PBP2_HisGs"/>
    <property type="match status" value="1"/>
</dbReference>
<dbReference type="InterPro" id="IPR024893">
    <property type="entry name" value="ATP_PRibTrfase_HisG_short"/>
</dbReference>
<comment type="similarity">
    <text evidence="4 16">Belongs to the ATP phosphoribosyltransferase family. Short subfamily.</text>
</comment>
<keyword evidence="8 16" id="KW-0963">Cytoplasm</keyword>
<dbReference type="InterPro" id="IPR001348">
    <property type="entry name" value="ATP_PRibTrfase_HisG"/>
</dbReference>
<comment type="pathway">
    <text evidence="3 16">Amino-acid biosynthesis; L-histidine biosynthesis; L-histidine from 5-phospho-alpha-D-ribose 1-diphosphate: step 1/9.</text>
</comment>
<dbReference type="PANTHER" id="PTHR21403">
    <property type="entry name" value="ATP PHOSPHORIBOSYLTRANSFERASE ATP-PRTASE"/>
    <property type="match status" value="1"/>
</dbReference>
<evidence type="ECO:0000256" key="4">
    <source>
        <dbReference type="ARBA" id="ARBA00009489"/>
    </source>
</evidence>
<dbReference type="Gene3D" id="3.40.190.10">
    <property type="entry name" value="Periplasmic binding protein-like II"/>
    <property type="match status" value="2"/>
</dbReference>
<dbReference type="InterPro" id="IPR013820">
    <property type="entry name" value="ATP_PRibTrfase_cat"/>
</dbReference>